<evidence type="ECO:0000313" key="2">
    <source>
        <dbReference type="EMBL" id="AEE52340.1"/>
    </source>
</evidence>
<dbReference type="KEGG" id="hhy:Halhy_4500"/>
<dbReference type="AlphaFoldDB" id="F4KS95"/>
<dbReference type="Proteomes" id="UP000008461">
    <property type="component" value="Chromosome"/>
</dbReference>
<dbReference type="EMBL" id="CP002691">
    <property type="protein sequence ID" value="AEE52340.1"/>
    <property type="molecule type" value="Genomic_DNA"/>
</dbReference>
<evidence type="ECO:0000256" key="1">
    <source>
        <dbReference type="SAM" id="Phobius"/>
    </source>
</evidence>
<evidence type="ECO:0000313" key="3">
    <source>
        <dbReference type="Proteomes" id="UP000008461"/>
    </source>
</evidence>
<gene>
    <name evidence="2" type="ordered locus">Halhy_4500</name>
</gene>
<feature type="transmembrane region" description="Helical" evidence="1">
    <location>
        <begin position="36"/>
        <end position="56"/>
    </location>
</feature>
<organism evidence="2 3">
    <name type="scientific">Haliscomenobacter hydrossis (strain ATCC 27775 / DSM 1100 / LMG 10767 / O)</name>
    <dbReference type="NCBI Taxonomy" id="760192"/>
    <lineage>
        <taxon>Bacteria</taxon>
        <taxon>Pseudomonadati</taxon>
        <taxon>Bacteroidota</taxon>
        <taxon>Saprospiria</taxon>
        <taxon>Saprospirales</taxon>
        <taxon>Haliscomenobacteraceae</taxon>
        <taxon>Haliscomenobacter</taxon>
    </lineage>
</organism>
<protein>
    <submittedName>
        <fullName evidence="2">Uncharacterized protein</fullName>
    </submittedName>
</protein>
<dbReference type="STRING" id="760192.Halhy_4500"/>
<proteinExistence type="predicted"/>
<name>F4KS95_HALH1</name>
<reference key="2">
    <citation type="submission" date="2011-04" db="EMBL/GenBank/DDBJ databases">
        <title>Complete sequence of chromosome of Haliscomenobacter hydrossis DSM 1100.</title>
        <authorList>
            <consortium name="US DOE Joint Genome Institute (JGI-PGF)"/>
            <person name="Lucas S."/>
            <person name="Han J."/>
            <person name="Lapidus A."/>
            <person name="Bruce D."/>
            <person name="Goodwin L."/>
            <person name="Pitluck S."/>
            <person name="Peters L."/>
            <person name="Kyrpides N."/>
            <person name="Mavromatis K."/>
            <person name="Ivanova N."/>
            <person name="Ovchinnikova G."/>
            <person name="Pagani I."/>
            <person name="Daligault H."/>
            <person name="Detter J.C."/>
            <person name="Han C."/>
            <person name="Land M."/>
            <person name="Hauser L."/>
            <person name="Markowitz V."/>
            <person name="Cheng J.-F."/>
            <person name="Hugenholtz P."/>
            <person name="Woyke T."/>
            <person name="Wu D."/>
            <person name="Verbarg S."/>
            <person name="Frueling A."/>
            <person name="Brambilla E."/>
            <person name="Klenk H.-P."/>
            <person name="Eisen J.A."/>
        </authorList>
    </citation>
    <scope>NUCLEOTIDE SEQUENCE</scope>
    <source>
        <strain>DSM 1100</strain>
    </source>
</reference>
<accession>F4KS95</accession>
<dbReference type="HOGENOM" id="CLU_2897934_0_0_10"/>
<keyword evidence="1" id="KW-1133">Transmembrane helix</keyword>
<keyword evidence="1" id="KW-0812">Transmembrane</keyword>
<keyword evidence="1" id="KW-0472">Membrane</keyword>
<keyword evidence="3" id="KW-1185">Reference proteome</keyword>
<reference evidence="2 3" key="1">
    <citation type="journal article" date="2011" name="Stand. Genomic Sci.">
        <title>Complete genome sequence of Haliscomenobacter hydrossis type strain (O).</title>
        <authorList>
            <consortium name="US DOE Joint Genome Institute (JGI-PGF)"/>
            <person name="Daligault H."/>
            <person name="Lapidus A."/>
            <person name="Zeytun A."/>
            <person name="Nolan M."/>
            <person name="Lucas S."/>
            <person name="Del Rio T.G."/>
            <person name="Tice H."/>
            <person name="Cheng J.F."/>
            <person name="Tapia R."/>
            <person name="Han C."/>
            <person name="Goodwin L."/>
            <person name="Pitluck S."/>
            <person name="Liolios K."/>
            <person name="Pagani I."/>
            <person name="Ivanova N."/>
            <person name="Huntemann M."/>
            <person name="Mavromatis K."/>
            <person name="Mikhailova N."/>
            <person name="Pati A."/>
            <person name="Chen A."/>
            <person name="Palaniappan K."/>
            <person name="Land M."/>
            <person name="Hauser L."/>
            <person name="Brambilla E.M."/>
            <person name="Rohde M."/>
            <person name="Verbarg S."/>
            <person name="Goker M."/>
            <person name="Bristow J."/>
            <person name="Eisen J.A."/>
            <person name="Markowitz V."/>
            <person name="Hugenholtz P."/>
            <person name="Kyrpides N.C."/>
            <person name="Klenk H.P."/>
            <person name="Woyke T."/>
        </authorList>
    </citation>
    <scope>NUCLEOTIDE SEQUENCE [LARGE SCALE GENOMIC DNA]</scope>
    <source>
        <strain evidence="3">ATCC 27775 / DSM 1100 / LMG 10767 / O</strain>
    </source>
</reference>
<sequence length="62" mass="6853">MKYILLITGAILVIATLVSFVQYLPDYFELSNYGRGYIWGKLLVLGIGLAIIYAGLKVKKAS</sequence>